<gene>
    <name evidence="3" type="ORF">GPM918_LOCUS7253</name>
    <name evidence="4" type="ORF">SRO942_LOCUS7253</name>
</gene>
<keyword evidence="1" id="KW-0053">Apoptosis</keyword>
<comment type="caution">
    <text evidence="3">The sequence shown here is derived from an EMBL/GenBank/DDBJ whole genome shotgun (WGS) entry which is preliminary data.</text>
</comment>
<dbReference type="PROSITE" id="PS50168">
    <property type="entry name" value="DED"/>
    <property type="match status" value="1"/>
</dbReference>
<evidence type="ECO:0000313" key="3">
    <source>
        <dbReference type="EMBL" id="CAF0874025.1"/>
    </source>
</evidence>
<name>A0A813XR31_9BILA</name>
<dbReference type="Proteomes" id="UP000681722">
    <property type="component" value="Unassembled WGS sequence"/>
</dbReference>
<dbReference type="PANTHER" id="PTHR48169">
    <property type="entry name" value="DED DOMAIN-CONTAINING PROTEIN"/>
    <property type="match status" value="1"/>
</dbReference>
<sequence length="139" mass="15925">MVTIKRGAKIIMANINFKLRALLLDIENQLSDSNITDLCFLLGDDVPRRVLDACKKDQSMREVWETLFSCRKITPDNVTYLIERFEQINRMDLAARLKQFCHIPFSSTVSTVPTRTPSSPARATTTNELFYQRNPPNSS</sequence>
<dbReference type="EMBL" id="CAJOBC010001172">
    <property type="protein sequence ID" value="CAF3661120.1"/>
    <property type="molecule type" value="Genomic_DNA"/>
</dbReference>
<protein>
    <recommendedName>
        <fullName evidence="2">DED domain-containing protein</fullName>
    </recommendedName>
</protein>
<dbReference type="GO" id="GO:0006915">
    <property type="term" value="P:apoptotic process"/>
    <property type="evidence" value="ECO:0007669"/>
    <property type="project" value="UniProtKB-KW"/>
</dbReference>
<keyword evidence="5" id="KW-1185">Reference proteome</keyword>
<dbReference type="OrthoDB" id="100767at2759"/>
<dbReference type="GO" id="GO:0042981">
    <property type="term" value="P:regulation of apoptotic process"/>
    <property type="evidence" value="ECO:0007669"/>
    <property type="project" value="InterPro"/>
</dbReference>
<accession>A0A813XR31</accession>
<dbReference type="AlphaFoldDB" id="A0A813XR31"/>
<dbReference type="SMART" id="SM00031">
    <property type="entry name" value="DED"/>
    <property type="match status" value="1"/>
</dbReference>
<dbReference type="PANTHER" id="PTHR48169:SF7">
    <property type="entry name" value="CASPASE 10"/>
    <property type="match status" value="1"/>
</dbReference>
<dbReference type="InterPro" id="IPR001875">
    <property type="entry name" value="DED_dom"/>
</dbReference>
<dbReference type="InterPro" id="IPR011029">
    <property type="entry name" value="DEATH-like_dom_sf"/>
</dbReference>
<dbReference type="Gene3D" id="1.10.533.10">
    <property type="entry name" value="Death Domain, Fas"/>
    <property type="match status" value="1"/>
</dbReference>
<dbReference type="Pfam" id="PF01335">
    <property type="entry name" value="DED"/>
    <property type="match status" value="1"/>
</dbReference>
<evidence type="ECO:0000259" key="2">
    <source>
        <dbReference type="PROSITE" id="PS50168"/>
    </source>
</evidence>
<feature type="domain" description="DED" evidence="2">
    <location>
        <begin position="18"/>
        <end position="99"/>
    </location>
</feature>
<reference evidence="3" key="1">
    <citation type="submission" date="2021-02" db="EMBL/GenBank/DDBJ databases">
        <authorList>
            <person name="Nowell W R."/>
        </authorList>
    </citation>
    <scope>NUCLEOTIDE SEQUENCE</scope>
</reference>
<dbReference type="EMBL" id="CAJNOQ010001172">
    <property type="protein sequence ID" value="CAF0874025.1"/>
    <property type="molecule type" value="Genomic_DNA"/>
</dbReference>
<proteinExistence type="predicted"/>
<evidence type="ECO:0000313" key="4">
    <source>
        <dbReference type="EMBL" id="CAF3661120.1"/>
    </source>
</evidence>
<evidence type="ECO:0000256" key="1">
    <source>
        <dbReference type="ARBA" id="ARBA00022703"/>
    </source>
</evidence>
<organism evidence="3 5">
    <name type="scientific">Didymodactylos carnosus</name>
    <dbReference type="NCBI Taxonomy" id="1234261"/>
    <lineage>
        <taxon>Eukaryota</taxon>
        <taxon>Metazoa</taxon>
        <taxon>Spiralia</taxon>
        <taxon>Gnathifera</taxon>
        <taxon>Rotifera</taxon>
        <taxon>Eurotatoria</taxon>
        <taxon>Bdelloidea</taxon>
        <taxon>Philodinida</taxon>
        <taxon>Philodinidae</taxon>
        <taxon>Didymodactylos</taxon>
    </lineage>
</organism>
<dbReference type="SUPFAM" id="SSF47986">
    <property type="entry name" value="DEATH domain"/>
    <property type="match status" value="1"/>
</dbReference>
<evidence type="ECO:0000313" key="5">
    <source>
        <dbReference type="Proteomes" id="UP000663829"/>
    </source>
</evidence>
<dbReference type="Proteomes" id="UP000663829">
    <property type="component" value="Unassembled WGS sequence"/>
</dbReference>